<dbReference type="Gene3D" id="3.20.20.100">
    <property type="entry name" value="NADP-dependent oxidoreductase domain"/>
    <property type="match status" value="1"/>
</dbReference>
<dbReference type="STRING" id="1365484.W6R6N5"/>
<evidence type="ECO:0000256" key="2">
    <source>
        <dbReference type="ARBA" id="ARBA00038157"/>
    </source>
</evidence>
<dbReference type="CDD" id="cd19075">
    <property type="entry name" value="AKR_AKR7A1-5"/>
    <property type="match status" value="1"/>
</dbReference>
<dbReference type="InterPro" id="IPR036812">
    <property type="entry name" value="NAD(P)_OxRdtase_dom_sf"/>
</dbReference>
<dbReference type="EMBL" id="HG792020">
    <property type="protein sequence ID" value="CDM37492.1"/>
    <property type="molecule type" value="Genomic_DNA"/>
</dbReference>
<evidence type="ECO:0000256" key="1">
    <source>
        <dbReference type="ARBA" id="ARBA00023002"/>
    </source>
</evidence>
<dbReference type="OMA" id="ERIEMVW"/>
<keyword evidence="1" id="KW-0560">Oxidoreductase</keyword>
<sequence>MADKQVKVVYGGALLGASSDFSTPAQVEEVLRVLEENGVKDIDTAQIYRGSEELLGQTGAASRFIVDTKHAGGFVPGTSSKELVIERANESLRKLNTNSVNIFYLHAPDRKVPLEETLAAINELYQAHKFHYFGLSNFRADEVEEVIRICKEKGYVLPSVYQGNYNAISRLIETELFPVLRRHNIRFYAYSPIAGGFLTKSKEALLNGGQGRWDSSTPIGQLYNRLYNTPSLLEALDLWDQLSKDSGVSKAELAYRWVAFHSQIQSALGDAVVVGASSVSQLKNTLAILRKGSLEEGVVRRIDGIWETIKDDAVLDNFNASS</sequence>
<comment type="similarity">
    <text evidence="2">Belongs to the aldo/keto reductase family. Aldo/keto reductase 2 subfamily.</text>
</comment>
<organism evidence="4 5">
    <name type="scientific">Penicillium roqueforti (strain FM164)</name>
    <dbReference type="NCBI Taxonomy" id="1365484"/>
    <lineage>
        <taxon>Eukaryota</taxon>
        <taxon>Fungi</taxon>
        <taxon>Dikarya</taxon>
        <taxon>Ascomycota</taxon>
        <taxon>Pezizomycotina</taxon>
        <taxon>Eurotiomycetes</taxon>
        <taxon>Eurotiomycetidae</taxon>
        <taxon>Eurotiales</taxon>
        <taxon>Aspergillaceae</taxon>
        <taxon>Penicillium</taxon>
    </lineage>
</organism>
<dbReference type="Proteomes" id="UP000030686">
    <property type="component" value="Unassembled WGS sequence"/>
</dbReference>
<dbReference type="InterPro" id="IPR050523">
    <property type="entry name" value="AKR_Detox_Biosynth"/>
</dbReference>
<dbReference type="OrthoDB" id="48988at2759"/>
<gene>
    <name evidence="4" type="ORF">PROQFM164_S06g000454</name>
</gene>
<name>W6R6N5_PENRF</name>
<proteinExistence type="inferred from homology"/>
<dbReference type="PANTHER" id="PTHR43364:SF4">
    <property type="entry name" value="NAD(P)-LINKED OXIDOREDUCTASE SUPERFAMILY PROTEIN"/>
    <property type="match status" value="1"/>
</dbReference>
<evidence type="ECO:0000313" key="5">
    <source>
        <dbReference type="Proteomes" id="UP000030686"/>
    </source>
</evidence>
<evidence type="ECO:0000259" key="3">
    <source>
        <dbReference type="Pfam" id="PF00248"/>
    </source>
</evidence>
<feature type="domain" description="NADP-dependent oxidoreductase" evidence="3">
    <location>
        <begin position="7"/>
        <end position="307"/>
    </location>
</feature>
<evidence type="ECO:0000313" key="4">
    <source>
        <dbReference type="EMBL" id="CDM37492.1"/>
    </source>
</evidence>
<dbReference type="PANTHER" id="PTHR43364">
    <property type="entry name" value="NADH-SPECIFIC METHYLGLYOXAL REDUCTASE-RELATED"/>
    <property type="match status" value="1"/>
</dbReference>
<accession>W6R6N5</accession>
<reference evidence="4" key="1">
    <citation type="journal article" date="2014" name="Nat. Commun.">
        <title>Multiple recent horizontal transfers of a large genomic region in cheese making fungi.</title>
        <authorList>
            <person name="Cheeseman K."/>
            <person name="Ropars J."/>
            <person name="Renault P."/>
            <person name="Dupont J."/>
            <person name="Gouzy J."/>
            <person name="Branca A."/>
            <person name="Abraham A.L."/>
            <person name="Ceppi M."/>
            <person name="Conseiller E."/>
            <person name="Debuchy R."/>
            <person name="Malagnac F."/>
            <person name="Goarin A."/>
            <person name="Silar P."/>
            <person name="Lacoste S."/>
            <person name="Sallet E."/>
            <person name="Bensimon A."/>
            <person name="Giraud T."/>
            <person name="Brygoo Y."/>
        </authorList>
    </citation>
    <scope>NUCLEOTIDE SEQUENCE [LARGE SCALE GENOMIC DNA]</scope>
    <source>
        <strain evidence="4">FM164</strain>
    </source>
</reference>
<keyword evidence="5" id="KW-1185">Reference proteome</keyword>
<protein>
    <submittedName>
        <fullName evidence="4">Aldo/keto reductase</fullName>
    </submittedName>
</protein>
<dbReference type="GO" id="GO:0016491">
    <property type="term" value="F:oxidoreductase activity"/>
    <property type="evidence" value="ECO:0007669"/>
    <property type="project" value="UniProtKB-KW"/>
</dbReference>
<dbReference type="AlphaFoldDB" id="W6R6N5"/>
<dbReference type="SUPFAM" id="SSF51430">
    <property type="entry name" value="NAD(P)-linked oxidoreductase"/>
    <property type="match status" value="1"/>
</dbReference>
<dbReference type="InterPro" id="IPR023210">
    <property type="entry name" value="NADP_OxRdtase_dom"/>
</dbReference>
<dbReference type="Pfam" id="PF00248">
    <property type="entry name" value="Aldo_ket_red"/>
    <property type="match status" value="1"/>
</dbReference>